<evidence type="ECO:0000256" key="2">
    <source>
        <dbReference type="ARBA" id="ARBA00023043"/>
    </source>
</evidence>
<dbReference type="InterPro" id="IPR036036">
    <property type="entry name" value="SOCS_box-like_dom_sf"/>
</dbReference>
<dbReference type="GO" id="GO:0035556">
    <property type="term" value="P:intracellular signal transduction"/>
    <property type="evidence" value="ECO:0007669"/>
    <property type="project" value="InterPro"/>
</dbReference>
<dbReference type="EMBL" id="PZQS01000003">
    <property type="protein sequence ID" value="PVD33398.1"/>
    <property type="molecule type" value="Genomic_DNA"/>
</dbReference>
<dbReference type="SUPFAM" id="SSF158235">
    <property type="entry name" value="SOCS box-like"/>
    <property type="match status" value="1"/>
</dbReference>
<dbReference type="InterPro" id="IPR036770">
    <property type="entry name" value="Ankyrin_rpt-contain_sf"/>
</dbReference>
<name>A0A2T7PIZ8_POMCA</name>
<dbReference type="Gene3D" id="1.25.40.20">
    <property type="entry name" value="Ankyrin repeat-containing domain"/>
    <property type="match status" value="3"/>
</dbReference>
<evidence type="ECO:0000259" key="4">
    <source>
        <dbReference type="PROSITE" id="PS50225"/>
    </source>
</evidence>
<dbReference type="Gene3D" id="1.10.750.20">
    <property type="entry name" value="SOCS box"/>
    <property type="match status" value="1"/>
</dbReference>
<protein>
    <recommendedName>
        <fullName evidence="4">SOCS box domain-containing protein</fullName>
    </recommendedName>
</protein>
<keyword evidence="1" id="KW-0677">Repeat</keyword>
<dbReference type="PANTHER" id="PTHR24198:SF165">
    <property type="entry name" value="ANKYRIN REPEAT-CONTAINING PROTEIN-RELATED"/>
    <property type="match status" value="1"/>
</dbReference>
<dbReference type="CDD" id="cd03716">
    <property type="entry name" value="SOCS_ASB_like"/>
    <property type="match status" value="1"/>
</dbReference>
<keyword evidence="2 3" id="KW-0040">ANK repeat</keyword>
<dbReference type="PROSITE" id="PS50297">
    <property type="entry name" value="ANK_REP_REGION"/>
    <property type="match status" value="1"/>
</dbReference>
<dbReference type="PROSITE" id="PS50225">
    <property type="entry name" value="SOCS"/>
    <property type="match status" value="1"/>
</dbReference>
<dbReference type="PANTHER" id="PTHR24198">
    <property type="entry name" value="ANKYRIN REPEAT AND PROTEIN KINASE DOMAIN-CONTAINING PROTEIN"/>
    <property type="match status" value="1"/>
</dbReference>
<dbReference type="InterPro" id="IPR001496">
    <property type="entry name" value="SOCS_box"/>
</dbReference>
<feature type="repeat" description="ANK" evidence="3">
    <location>
        <begin position="1"/>
        <end position="30"/>
    </location>
</feature>
<evidence type="ECO:0000256" key="1">
    <source>
        <dbReference type="ARBA" id="ARBA00022737"/>
    </source>
</evidence>
<dbReference type="SMART" id="SM00969">
    <property type="entry name" value="SOCS_box"/>
    <property type="match status" value="1"/>
</dbReference>
<dbReference type="Proteomes" id="UP000245119">
    <property type="component" value="Linkage Group LG3"/>
</dbReference>
<evidence type="ECO:0000313" key="6">
    <source>
        <dbReference type="Proteomes" id="UP000245119"/>
    </source>
</evidence>
<dbReference type="STRING" id="400727.A0A2T7PIZ8"/>
<organism evidence="5 6">
    <name type="scientific">Pomacea canaliculata</name>
    <name type="common">Golden apple snail</name>
    <dbReference type="NCBI Taxonomy" id="400727"/>
    <lineage>
        <taxon>Eukaryota</taxon>
        <taxon>Metazoa</taxon>
        <taxon>Spiralia</taxon>
        <taxon>Lophotrochozoa</taxon>
        <taxon>Mollusca</taxon>
        <taxon>Gastropoda</taxon>
        <taxon>Caenogastropoda</taxon>
        <taxon>Architaenioglossa</taxon>
        <taxon>Ampullarioidea</taxon>
        <taxon>Ampullariidae</taxon>
        <taxon>Pomacea</taxon>
    </lineage>
</organism>
<reference evidence="5 6" key="1">
    <citation type="submission" date="2018-04" db="EMBL/GenBank/DDBJ databases">
        <title>The genome of golden apple snail Pomacea canaliculata provides insight into stress tolerance and invasive adaptation.</title>
        <authorList>
            <person name="Liu C."/>
            <person name="Liu B."/>
            <person name="Ren Y."/>
            <person name="Zhang Y."/>
            <person name="Wang H."/>
            <person name="Li S."/>
            <person name="Jiang F."/>
            <person name="Yin L."/>
            <person name="Zhang G."/>
            <person name="Qian W."/>
            <person name="Fan W."/>
        </authorList>
    </citation>
    <scope>NUCLEOTIDE SEQUENCE [LARGE SCALE GENOMIC DNA]</scope>
    <source>
        <strain evidence="5">SZHN2017</strain>
        <tissue evidence="5">Muscle</tissue>
    </source>
</reference>
<dbReference type="AlphaFoldDB" id="A0A2T7PIZ8"/>
<feature type="domain" description="SOCS box" evidence="4">
    <location>
        <begin position="479"/>
        <end position="519"/>
    </location>
</feature>
<sequence>MALHIPVKEQKWNFAKRLVELGADVNEVDVNGLSVLHVIVTQKIDDGKDDCTAFINLLLTKGVNLTARTPGGDSVFHLAARHDNWEIIEQILTQVTDGIEHVDEPDSEGFTILHRLAIKKNRGGRNTLLLQFLLDNGAKCDTLCPSGDSAMHLAVKHGNWGILHVLLCYHIGIQSVSTSTNKQWLSPCITVNQSDEKPGGNLNIKDTFGNTVLHLCAKAEAWQQVNTLLKCGADASLTDDEGETPLNLAANYDNWTVVQVFLEHGADANIPDSEGCKWLVAKTLVECGAKVEHLEPQPLMHFLISKYKKSDHETWLSFLDVLLARGADINCRDKAGRTLLFQRWNDLIAWYDEDSSGSLLHALVDRGANLLLADADGMSLLKYALDLEEHLALTSVTFLIYLGVSTYQPALTNSVSTRSPSQQAFEKKFVKAFEMLVKSGASSNGELFYLNTRYQAELSSRDKTTAETQMLDIVNHAASHPRSLKSLCRLTVSHALGYGPHRMERVESLPLPAALYDYVLFSDLLQITRFNRRN</sequence>
<comment type="caution">
    <text evidence="5">The sequence shown here is derived from an EMBL/GenBank/DDBJ whole genome shotgun (WGS) entry which is preliminary data.</text>
</comment>
<feature type="repeat" description="ANK" evidence="3">
    <location>
        <begin position="208"/>
        <end position="240"/>
    </location>
</feature>
<evidence type="ECO:0000313" key="5">
    <source>
        <dbReference type="EMBL" id="PVD33398.1"/>
    </source>
</evidence>
<dbReference type="Pfam" id="PF13857">
    <property type="entry name" value="Ank_5"/>
    <property type="match status" value="1"/>
</dbReference>
<dbReference type="InterPro" id="IPR002110">
    <property type="entry name" value="Ankyrin_rpt"/>
</dbReference>
<dbReference type="SMART" id="SM00248">
    <property type="entry name" value="ANK"/>
    <property type="match status" value="6"/>
</dbReference>
<dbReference type="PROSITE" id="PS50088">
    <property type="entry name" value="ANK_REPEAT"/>
    <property type="match status" value="3"/>
</dbReference>
<feature type="repeat" description="ANK" evidence="3">
    <location>
        <begin position="241"/>
        <end position="273"/>
    </location>
</feature>
<gene>
    <name evidence="5" type="ORF">C0Q70_04654</name>
</gene>
<dbReference type="Pfam" id="PF12796">
    <property type="entry name" value="Ank_2"/>
    <property type="match status" value="1"/>
</dbReference>
<accession>A0A2T7PIZ8</accession>
<proteinExistence type="predicted"/>
<evidence type="ECO:0000256" key="3">
    <source>
        <dbReference type="PROSITE-ProRule" id="PRU00023"/>
    </source>
</evidence>
<dbReference type="SUPFAM" id="SSF48403">
    <property type="entry name" value="Ankyrin repeat"/>
    <property type="match status" value="2"/>
</dbReference>
<dbReference type="OrthoDB" id="10071127at2759"/>
<keyword evidence="6" id="KW-1185">Reference proteome</keyword>
<dbReference type="Pfam" id="PF07525">
    <property type="entry name" value="SOCS_box"/>
    <property type="match status" value="1"/>
</dbReference>